<feature type="transmembrane region" description="Helical" evidence="1">
    <location>
        <begin position="276"/>
        <end position="295"/>
    </location>
</feature>
<feature type="transmembrane region" description="Helical" evidence="1">
    <location>
        <begin position="244"/>
        <end position="264"/>
    </location>
</feature>
<evidence type="ECO:0000313" key="4">
    <source>
        <dbReference type="Proteomes" id="UP001285263"/>
    </source>
</evidence>
<evidence type="ECO:0000313" key="3">
    <source>
        <dbReference type="EMBL" id="MDY0744931.1"/>
    </source>
</evidence>
<dbReference type="InterPro" id="IPR050623">
    <property type="entry name" value="Glucan_succinyl_AcylTrfase"/>
</dbReference>
<dbReference type="GO" id="GO:0016746">
    <property type="term" value="F:acyltransferase activity"/>
    <property type="evidence" value="ECO:0007669"/>
    <property type="project" value="UniProtKB-KW"/>
</dbReference>
<feature type="transmembrane region" description="Helical" evidence="1">
    <location>
        <begin position="343"/>
        <end position="359"/>
    </location>
</feature>
<keyword evidence="1" id="KW-0472">Membrane</keyword>
<proteinExistence type="predicted"/>
<dbReference type="Pfam" id="PF01757">
    <property type="entry name" value="Acyl_transf_3"/>
    <property type="match status" value="1"/>
</dbReference>
<accession>A0ABU5DGL2</accession>
<reference evidence="3 4" key="1">
    <citation type="submission" date="2023-11" db="EMBL/GenBank/DDBJ databases">
        <title>Paucibacter sp. nov., isolated from fresh soil in Korea.</title>
        <authorList>
            <person name="Le N.T.T."/>
        </authorList>
    </citation>
    <scope>NUCLEOTIDE SEQUENCE [LARGE SCALE GENOMIC DNA]</scope>
    <source>
        <strain evidence="3 4">R3-3</strain>
    </source>
</reference>
<protein>
    <submittedName>
        <fullName evidence="3">Acyltransferase family protein</fullName>
    </submittedName>
</protein>
<feature type="transmembrane region" description="Helical" evidence="1">
    <location>
        <begin position="12"/>
        <end position="33"/>
    </location>
</feature>
<dbReference type="PANTHER" id="PTHR36927">
    <property type="entry name" value="BLR4337 PROTEIN"/>
    <property type="match status" value="1"/>
</dbReference>
<feature type="transmembrane region" description="Helical" evidence="1">
    <location>
        <begin position="307"/>
        <end position="331"/>
    </location>
</feature>
<dbReference type="RefSeq" id="WP_320422840.1">
    <property type="nucleotide sequence ID" value="NZ_JAXCLA010000003.1"/>
</dbReference>
<feature type="domain" description="Acyltransferase 3" evidence="2">
    <location>
        <begin position="10"/>
        <end position="356"/>
    </location>
</feature>
<keyword evidence="3" id="KW-0012">Acyltransferase</keyword>
<dbReference type="EMBL" id="JAXCLA010000003">
    <property type="protein sequence ID" value="MDY0744931.1"/>
    <property type="molecule type" value="Genomic_DNA"/>
</dbReference>
<organism evidence="3 4">
    <name type="scientific">Roseateles agri</name>
    <dbReference type="NCBI Taxonomy" id="3098619"/>
    <lineage>
        <taxon>Bacteria</taxon>
        <taxon>Pseudomonadati</taxon>
        <taxon>Pseudomonadota</taxon>
        <taxon>Betaproteobacteria</taxon>
        <taxon>Burkholderiales</taxon>
        <taxon>Sphaerotilaceae</taxon>
        <taxon>Roseateles</taxon>
    </lineage>
</organism>
<dbReference type="Proteomes" id="UP001285263">
    <property type="component" value="Unassembled WGS sequence"/>
</dbReference>
<feature type="transmembrane region" description="Helical" evidence="1">
    <location>
        <begin position="185"/>
        <end position="206"/>
    </location>
</feature>
<evidence type="ECO:0000259" key="2">
    <source>
        <dbReference type="Pfam" id="PF01757"/>
    </source>
</evidence>
<sequence>MDTTTPSRHHFLDWLRIIAFGLLVPYHVGMYYVTWDWHVKSAAASSTIEPLMLITAPWRMGLLFLISGAATQFMLGRAGRFVRPRSRRLLWPLLFGMLVVVPPQSYYEVVTKLAYGGSYADFLPLYLRGYHGFCRGTDCLSLPTWNHLWFLPYLWAYTMLGWALWKLWPDGREKFERLIGDGRTLLLLAVPLMAARLTLTLFPSTHNLTADWYNHLQYFYLFLLGLLGARSGLWVLMQRWRWQALGFAVLAWALLLAYFKHYASQDPSTAMLYGQRLLWGAFEWSAIVAACGHARQCLDFDNAARRWLTPAIFCLYVFHQTVIVLLTRALLPLGLPPVAEGPLLIALTFAICLALYALLRRVPVLREFVGIAPPRQAAGPSPISAATLTVAGLPQARAAQVQVGGSDRPCTRELRG</sequence>
<feature type="transmembrane region" description="Helical" evidence="1">
    <location>
        <begin position="88"/>
        <end position="107"/>
    </location>
</feature>
<evidence type="ECO:0000256" key="1">
    <source>
        <dbReference type="SAM" id="Phobius"/>
    </source>
</evidence>
<gene>
    <name evidence="3" type="ORF">SNE35_10455</name>
</gene>
<feature type="transmembrane region" description="Helical" evidence="1">
    <location>
        <begin position="147"/>
        <end position="165"/>
    </location>
</feature>
<dbReference type="PANTHER" id="PTHR36927:SF3">
    <property type="entry name" value="GLUCANS BIOSYNTHESIS PROTEIN C"/>
    <property type="match status" value="1"/>
</dbReference>
<name>A0ABU5DGL2_9BURK</name>
<keyword evidence="3" id="KW-0808">Transferase</keyword>
<dbReference type="InterPro" id="IPR002656">
    <property type="entry name" value="Acyl_transf_3_dom"/>
</dbReference>
<keyword evidence="1" id="KW-1133">Transmembrane helix</keyword>
<keyword evidence="4" id="KW-1185">Reference proteome</keyword>
<feature type="transmembrane region" description="Helical" evidence="1">
    <location>
        <begin position="218"/>
        <end position="237"/>
    </location>
</feature>
<keyword evidence="1" id="KW-0812">Transmembrane</keyword>
<feature type="transmembrane region" description="Helical" evidence="1">
    <location>
        <begin position="53"/>
        <end position="76"/>
    </location>
</feature>
<comment type="caution">
    <text evidence="3">The sequence shown here is derived from an EMBL/GenBank/DDBJ whole genome shotgun (WGS) entry which is preliminary data.</text>
</comment>